<dbReference type="Pfam" id="PF11374">
    <property type="entry name" value="DUF3176"/>
    <property type="match status" value="1"/>
</dbReference>
<dbReference type="PANTHER" id="PTHR35394">
    <property type="entry name" value="DUF3176 DOMAIN-CONTAINING PROTEIN"/>
    <property type="match status" value="1"/>
</dbReference>
<keyword evidence="4" id="KW-1185">Reference proteome</keyword>
<dbReference type="RefSeq" id="XP_062743754.1">
    <property type="nucleotide sequence ID" value="XM_062890200.1"/>
</dbReference>
<dbReference type="InterPro" id="IPR021514">
    <property type="entry name" value="DUF3176"/>
</dbReference>
<feature type="transmembrane region" description="Helical" evidence="2">
    <location>
        <begin position="122"/>
        <end position="143"/>
    </location>
</feature>
<keyword evidence="2" id="KW-0472">Membrane</keyword>
<evidence type="ECO:0000313" key="4">
    <source>
        <dbReference type="Proteomes" id="UP001323405"/>
    </source>
</evidence>
<dbReference type="Proteomes" id="UP001323405">
    <property type="component" value="Unassembled WGS sequence"/>
</dbReference>
<sequence length="144" mass="15555">MSRQSSSASIELSTREADPSLSPNLAQAAHPTELLGEDDSGDQTSVPGSESSETLSPRSSSIEIDISLDEPPPTGHHTNRTLWKVWAVEIVCMIVGFASFIAIVIVLATFNQQQLPNWPLKISLNTFLAFLTIVAKAAFMFPVS</sequence>
<protein>
    <recommendedName>
        <fullName evidence="5">MARVEL domain-containing protein</fullName>
    </recommendedName>
</protein>
<evidence type="ECO:0008006" key="5">
    <source>
        <dbReference type="Google" id="ProtNLM"/>
    </source>
</evidence>
<dbReference type="PANTHER" id="PTHR35394:SF5">
    <property type="entry name" value="DUF3176 DOMAIN-CONTAINING PROTEIN"/>
    <property type="match status" value="1"/>
</dbReference>
<keyword evidence="2" id="KW-0812">Transmembrane</keyword>
<organism evidence="3 4">
    <name type="scientific">Podospora pseudocomata</name>
    <dbReference type="NCBI Taxonomy" id="2093779"/>
    <lineage>
        <taxon>Eukaryota</taxon>
        <taxon>Fungi</taxon>
        <taxon>Dikarya</taxon>
        <taxon>Ascomycota</taxon>
        <taxon>Pezizomycotina</taxon>
        <taxon>Sordariomycetes</taxon>
        <taxon>Sordariomycetidae</taxon>
        <taxon>Sordariales</taxon>
        <taxon>Podosporaceae</taxon>
        <taxon>Podospora</taxon>
    </lineage>
</organism>
<feature type="compositionally biased region" description="Polar residues" evidence="1">
    <location>
        <begin position="1"/>
        <end position="12"/>
    </location>
</feature>
<accession>A0ABR0GG88</accession>
<name>A0ABR0GG88_9PEZI</name>
<dbReference type="GeneID" id="87910107"/>
<keyword evidence="2" id="KW-1133">Transmembrane helix</keyword>
<reference evidence="3 4" key="1">
    <citation type="journal article" date="2023" name="bioRxiv">
        <title>High-quality genome assemblies of four members of thePodospora anserinaspecies complex.</title>
        <authorList>
            <person name="Ament-Velasquez S.L."/>
            <person name="Vogan A.A."/>
            <person name="Wallerman O."/>
            <person name="Hartmann F."/>
            <person name="Gautier V."/>
            <person name="Silar P."/>
            <person name="Giraud T."/>
            <person name="Johannesson H."/>
        </authorList>
    </citation>
    <scope>NUCLEOTIDE SEQUENCE [LARGE SCALE GENOMIC DNA]</scope>
    <source>
        <strain evidence="3 4">CBS 415.72m</strain>
    </source>
</reference>
<feature type="compositionally biased region" description="Low complexity" evidence="1">
    <location>
        <begin position="49"/>
        <end position="65"/>
    </location>
</feature>
<dbReference type="EMBL" id="JAFFHA010000006">
    <property type="protein sequence ID" value="KAK4654779.1"/>
    <property type="molecule type" value="Genomic_DNA"/>
</dbReference>
<evidence type="ECO:0000313" key="3">
    <source>
        <dbReference type="EMBL" id="KAK4654779.1"/>
    </source>
</evidence>
<evidence type="ECO:0000256" key="2">
    <source>
        <dbReference type="SAM" id="Phobius"/>
    </source>
</evidence>
<comment type="caution">
    <text evidence="3">The sequence shown here is derived from an EMBL/GenBank/DDBJ whole genome shotgun (WGS) entry which is preliminary data.</text>
</comment>
<evidence type="ECO:0000256" key="1">
    <source>
        <dbReference type="SAM" id="MobiDB-lite"/>
    </source>
</evidence>
<feature type="transmembrane region" description="Helical" evidence="2">
    <location>
        <begin position="86"/>
        <end position="110"/>
    </location>
</feature>
<gene>
    <name evidence="3" type="ORF">QC762_407385</name>
</gene>
<feature type="region of interest" description="Disordered" evidence="1">
    <location>
        <begin position="1"/>
        <end position="75"/>
    </location>
</feature>
<proteinExistence type="predicted"/>